<gene>
    <name evidence="3" type="ORF">PDESU_06306</name>
</gene>
<dbReference type="RefSeq" id="WP_136083189.1">
    <property type="nucleotide sequence ID" value="NZ_CAAHFG010000005.1"/>
</dbReference>
<protein>
    <recommendedName>
        <fullName evidence="2">SGNH hydrolase-type esterase domain-containing protein</fullName>
    </recommendedName>
</protein>
<comment type="similarity">
    <text evidence="1">Belongs to the 'GDSL' lipolytic enzyme family. Platelet-activating factor acetylhydrolase IB beta/gamma subunits subfamily.</text>
</comment>
<proteinExistence type="inferred from homology"/>
<dbReference type="PANTHER" id="PTHR11852">
    <property type="entry name" value="PLATELET-ACTIVATING FACTOR ACETYLHYDROLASE"/>
    <property type="match status" value="1"/>
</dbReference>
<dbReference type="PANTHER" id="PTHR11852:SF0">
    <property type="entry name" value="PLATELET-ACTIVATING FACTOR ACETYLHYDROLASE IB SUBUNIT BETA HOMOLOG"/>
    <property type="match status" value="1"/>
</dbReference>
<reference evidence="3 4" key="1">
    <citation type="submission" date="2019-04" db="EMBL/GenBank/DDBJ databases">
        <authorList>
            <person name="Van Vliet M D."/>
        </authorList>
    </citation>
    <scope>NUCLEOTIDE SEQUENCE [LARGE SCALE GENOMIC DNA]</scope>
    <source>
        <strain evidence="3 4">F1</strain>
    </source>
</reference>
<dbReference type="InterPro" id="IPR036514">
    <property type="entry name" value="SGNH_hydro_sf"/>
</dbReference>
<dbReference type="Proteomes" id="UP000366872">
    <property type="component" value="Unassembled WGS sequence"/>
</dbReference>
<accession>A0A6C2UEA6</accession>
<keyword evidence="4" id="KW-1185">Reference proteome</keyword>
<dbReference type="EMBL" id="CAAHFG010000005">
    <property type="protein sequence ID" value="VGO17704.1"/>
    <property type="molecule type" value="Genomic_DNA"/>
</dbReference>
<evidence type="ECO:0000313" key="4">
    <source>
        <dbReference type="Proteomes" id="UP000366872"/>
    </source>
</evidence>
<dbReference type="InterPro" id="IPR013830">
    <property type="entry name" value="SGNH_hydro"/>
</dbReference>
<organism evidence="3 4">
    <name type="scientific">Pontiella desulfatans</name>
    <dbReference type="NCBI Taxonomy" id="2750659"/>
    <lineage>
        <taxon>Bacteria</taxon>
        <taxon>Pseudomonadati</taxon>
        <taxon>Kiritimatiellota</taxon>
        <taxon>Kiritimatiellia</taxon>
        <taxon>Kiritimatiellales</taxon>
        <taxon>Pontiellaceae</taxon>
        <taxon>Pontiella</taxon>
    </lineage>
</organism>
<name>A0A6C2UEA6_PONDE</name>
<dbReference type="Gene3D" id="3.40.50.1110">
    <property type="entry name" value="SGNH hydrolase"/>
    <property type="match status" value="2"/>
</dbReference>
<dbReference type="GO" id="GO:0016788">
    <property type="term" value="F:hydrolase activity, acting on ester bonds"/>
    <property type="evidence" value="ECO:0007669"/>
    <property type="project" value="UniProtKB-ARBA"/>
</dbReference>
<feature type="domain" description="SGNH hydrolase-type esterase" evidence="2">
    <location>
        <begin position="266"/>
        <end position="435"/>
    </location>
</feature>
<dbReference type="SUPFAM" id="SSF52266">
    <property type="entry name" value="SGNH hydrolase"/>
    <property type="match status" value="2"/>
</dbReference>
<dbReference type="AlphaFoldDB" id="A0A6C2UEA6"/>
<dbReference type="Pfam" id="PF13472">
    <property type="entry name" value="Lipase_GDSL_2"/>
    <property type="match status" value="2"/>
</dbReference>
<evidence type="ECO:0000313" key="3">
    <source>
        <dbReference type="EMBL" id="VGO17704.1"/>
    </source>
</evidence>
<feature type="domain" description="SGNH hydrolase-type esterase" evidence="2">
    <location>
        <begin position="55"/>
        <end position="214"/>
    </location>
</feature>
<sequence length="454" mass="51600">MIKFLIAVLAISVLVVSGDPGRPMAAKSERPSEWWHQRHLEKVAEAEKGDVDVILIGDSITQYGERDGWYGYYFGNRKVLNLGFGGDCTQQVLWRLQNGEIDGLNPKLVSVMIGTNNARRNTPEAIVRGIQDILKELRQRLPESKIVLFSIFPRAVGTEYDTVQAVNKRLPELADGRTVLHVDINDQFLNPDGLINEELYYKDLLHLSDKGYQLWWSQLEPYVSQALGEKPLVSNPPRAIRSELRGGPRHQEKVAECAEGGHELVFVGDSITHFWEREGDWGIEVWNKYYRHRKPLNLGFGGDRTEWVNWRLQNGEVDGLSPKVVVLMIGTNNSGVKNDRPEDTLAGIESNLRTIRYHLPESKILLLSIFPRGEMPDDPLRRRNEQVNLRLPALAERIPGVVHLNINEAFLDENGVLSRELMPDLLHPNTRGYQVWAEAMEPTLSELFGDEPVK</sequence>
<evidence type="ECO:0000259" key="2">
    <source>
        <dbReference type="Pfam" id="PF13472"/>
    </source>
</evidence>
<evidence type="ECO:0000256" key="1">
    <source>
        <dbReference type="ARBA" id="ARBA00038184"/>
    </source>
</evidence>